<dbReference type="CDD" id="cd06127">
    <property type="entry name" value="DEDDh"/>
    <property type="match status" value="1"/>
</dbReference>
<feature type="domain" description="Exonuclease" evidence="1">
    <location>
        <begin position="56"/>
        <end position="228"/>
    </location>
</feature>
<accession>A0A1C6RGB5</accession>
<dbReference type="GO" id="GO:0004527">
    <property type="term" value="F:exonuclease activity"/>
    <property type="evidence" value="ECO:0007669"/>
    <property type="project" value="UniProtKB-ARBA"/>
</dbReference>
<dbReference type="SMART" id="SM00479">
    <property type="entry name" value="EXOIII"/>
    <property type="match status" value="1"/>
</dbReference>
<dbReference type="GO" id="GO:0003676">
    <property type="term" value="F:nucleic acid binding"/>
    <property type="evidence" value="ECO:0007669"/>
    <property type="project" value="InterPro"/>
</dbReference>
<dbReference type="AlphaFoldDB" id="A0A1C6RGB5"/>
<dbReference type="Gene3D" id="3.30.420.10">
    <property type="entry name" value="Ribonuclease H-like superfamily/Ribonuclease H"/>
    <property type="match status" value="1"/>
</dbReference>
<dbReference type="NCBIfam" id="NF005927">
    <property type="entry name" value="PRK07942.1"/>
    <property type="match status" value="1"/>
</dbReference>
<sequence>MINKYPGSCGSCGGLVKAELGQVVKTGSRWTTYHHECAPVRNAPPSGTHSGWHDLPMVGFDIEGTDKEPMDSRIVSAALVYADGTTSSWLINPGVPIPSEASMIHGITNEMVRSAGRPPREALAELATAISKVIADGTPLVAFCAHYDVTTLHTELARHSLPAVDWDRADIVDPSILHGEVEPRWYDSRQLSGLCKYYGVELTTAHNAASDARAAVDLATSIAARHERIARLRPDALHQAQIDWYVKQKRELQAFFDRQGRVETVSLDWPLETKRRG</sequence>
<organism evidence="2 3">
    <name type="scientific">Micromonospora nigra</name>
    <dbReference type="NCBI Taxonomy" id="145857"/>
    <lineage>
        <taxon>Bacteria</taxon>
        <taxon>Bacillati</taxon>
        <taxon>Actinomycetota</taxon>
        <taxon>Actinomycetes</taxon>
        <taxon>Micromonosporales</taxon>
        <taxon>Micromonosporaceae</taxon>
        <taxon>Micromonospora</taxon>
    </lineage>
</organism>
<dbReference type="STRING" id="145857.GA0070616_0959"/>
<proteinExistence type="predicted"/>
<protein>
    <submittedName>
        <fullName evidence="2">DNA polymerase-3 subunit epsilon</fullName>
    </submittedName>
</protein>
<dbReference type="SUPFAM" id="SSF53098">
    <property type="entry name" value="Ribonuclease H-like"/>
    <property type="match status" value="1"/>
</dbReference>
<name>A0A1C6RGB5_9ACTN</name>
<dbReference type="Proteomes" id="UP000199699">
    <property type="component" value="Unassembled WGS sequence"/>
</dbReference>
<dbReference type="InterPro" id="IPR013520">
    <property type="entry name" value="Ribonucl_H"/>
</dbReference>
<evidence type="ECO:0000313" key="3">
    <source>
        <dbReference type="Proteomes" id="UP000199699"/>
    </source>
</evidence>
<dbReference type="Pfam" id="PF00929">
    <property type="entry name" value="RNase_T"/>
    <property type="match status" value="1"/>
</dbReference>
<reference evidence="2 3" key="1">
    <citation type="submission" date="2016-06" db="EMBL/GenBank/DDBJ databases">
        <authorList>
            <person name="Kjaerup R.B."/>
            <person name="Dalgaard T.S."/>
            <person name="Juul-Madsen H.R."/>
        </authorList>
    </citation>
    <scope>NUCLEOTIDE SEQUENCE [LARGE SCALE GENOMIC DNA]</scope>
    <source>
        <strain evidence="2 3">DSM 43818</strain>
    </source>
</reference>
<evidence type="ECO:0000259" key="1">
    <source>
        <dbReference type="SMART" id="SM00479"/>
    </source>
</evidence>
<dbReference type="InterPro" id="IPR012337">
    <property type="entry name" value="RNaseH-like_sf"/>
</dbReference>
<keyword evidence="3" id="KW-1185">Reference proteome</keyword>
<dbReference type="InterPro" id="IPR036397">
    <property type="entry name" value="RNaseH_sf"/>
</dbReference>
<dbReference type="EMBL" id="FMHT01000003">
    <property type="protein sequence ID" value="SCL16208.1"/>
    <property type="molecule type" value="Genomic_DNA"/>
</dbReference>
<evidence type="ECO:0000313" key="2">
    <source>
        <dbReference type="EMBL" id="SCL16208.1"/>
    </source>
</evidence>
<gene>
    <name evidence="2" type="ORF">GA0070616_0959</name>
</gene>